<evidence type="ECO:0000313" key="1">
    <source>
        <dbReference type="EMBL" id="KAK0506543.1"/>
    </source>
</evidence>
<protein>
    <submittedName>
        <fullName evidence="1">Uncharacterized protein</fullName>
    </submittedName>
</protein>
<dbReference type="Proteomes" id="UP001175228">
    <property type="component" value="Unassembled WGS sequence"/>
</dbReference>
<dbReference type="AlphaFoldDB" id="A0AA39QRS3"/>
<dbReference type="EMBL" id="JAUEPU010000001">
    <property type="protein sequence ID" value="KAK0506543.1"/>
    <property type="molecule type" value="Genomic_DNA"/>
</dbReference>
<proteinExistence type="predicted"/>
<keyword evidence="2" id="KW-1185">Reference proteome</keyword>
<comment type="caution">
    <text evidence="1">The sequence shown here is derived from an EMBL/GenBank/DDBJ whole genome shotgun (WGS) entry which is preliminary data.</text>
</comment>
<evidence type="ECO:0000313" key="2">
    <source>
        <dbReference type="Proteomes" id="UP001175228"/>
    </source>
</evidence>
<sequence length="167" mass="18869">MDISNTMSKWDSAKVKIKIAKYKWMHRKVLRKVLEEAKHNSGFNNGRDFWELVFPEVTISSQTEIGQTEESMEVPKQRAYTGRKPVISSSLADIPCGCLGIQGLLDLLNSTLGTSYTLDTRSLSSVLKDCVAKNYDFGTAYGRLRSAWGHRGIQKELLEHEAKDKEL</sequence>
<organism evidence="1 2">
    <name type="scientific">Armillaria luteobubalina</name>
    <dbReference type="NCBI Taxonomy" id="153913"/>
    <lineage>
        <taxon>Eukaryota</taxon>
        <taxon>Fungi</taxon>
        <taxon>Dikarya</taxon>
        <taxon>Basidiomycota</taxon>
        <taxon>Agaricomycotina</taxon>
        <taxon>Agaricomycetes</taxon>
        <taxon>Agaricomycetidae</taxon>
        <taxon>Agaricales</taxon>
        <taxon>Marasmiineae</taxon>
        <taxon>Physalacriaceae</taxon>
        <taxon>Armillaria</taxon>
    </lineage>
</organism>
<gene>
    <name evidence="1" type="ORF">EDD18DRAFT_1455845</name>
</gene>
<reference evidence="1" key="1">
    <citation type="submission" date="2023-06" db="EMBL/GenBank/DDBJ databases">
        <authorList>
            <consortium name="Lawrence Berkeley National Laboratory"/>
            <person name="Ahrendt S."/>
            <person name="Sahu N."/>
            <person name="Indic B."/>
            <person name="Wong-Bajracharya J."/>
            <person name="Merenyi Z."/>
            <person name="Ke H.-M."/>
            <person name="Monk M."/>
            <person name="Kocsube S."/>
            <person name="Drula E."/>
            <person name="Lipzen A."/>
            <person name="Balint B."/>
            <person name="Henrissat B."/>
            <person name="Andreopoulos B."/>
            <person name="Martin F.M."/>
            <person name="Harder C.B."/>
            <person name="Rigling D."/>
            <person name="Ford K.L."/>
            <person name="Foster G.D."/>
            <person name="Pangilinan J."/>
            <person name="Papanicolaou A."/>
            <person name="Barry K."/>
            <person name="LaButti K."/>
            <person name="Viragh M."/>
            <person name="Koriabine M."/>
            <person name="Yan M."/>
            <person name="Riley R."/>
            <person name="Champramary S."/>
            <person name="Plett K.L."/>
            <person name="Tsai I.J."/>
            <person name="Slot J."/>
            <person name="Sipos G."/>
            <person name="Plett J."/>
            <person name="Nagy L.G."/>
            <person name="Grigoriev I.V."/>
        </authorList>
    </citation>
    <scope>NUCLEOTIDE SEQUENCE</scope>
    <source>
        <strain evidence="1">HWK02</strain>
    </source>
</reference>
<accession>A0AA39QRS3</accession>
<name>A0AA39QRS3_9AGAR</name>